<keyword evidence="2" id="KW-0812">Transmembrane</keyword>
<feature type="transmembrane region" description="Helical" evidence="2">
    <location>
        <begin position="87"/>
        <end position="110"/>
    </location>
</feature>
<dbReference type="OrthoDB" id="10043543at2759"/>
<dbReference type="NCBIfam" id="NF041646">
    <property type="entry name" value="VC0807_fam"/>
    <property type="match status" value="1"/>
</dbReference>
<evidence type="ECO:0000256" key="2">
    <source>
        <dbReference type="SAM" id="Phobius"/>
    </source>
</evidence>
<comment type="caution">
    <text evidence="3">The sequence shown here is derived from an EMBL/GenBank/DDBJ whole genome shotgun (WGS) entry which is preliminary data.</text>
</comment>
<keyword evidence="2" id="KW-0472">Membrane</keyword>
<dbReference type="AlphaFoldDB" id="A0A8H7PGH8"/>
<feature type="transmembrane region" description="Helical" evidence="2">
    <location>
        <begin position="147"/>
        <end position="164"/>
    </location>
</feature>
<keyword evidence="2" id="KW-1133">Transmembrane helix</keyword>
<accession>A0A8H7PGH8</accession>
<evidence type="ECO:0000256" key="1">
    <source>
        <dbReference type="SAM" id="MobiDB-lite"/>
    </source>
</evidence>
<dbReference type="EMBL" id="JAEPRA010000018">
    <property type="protein sequence ID" value="KAG2173537.1"/>
    <property type="molecule type" value="Genomic_DNA"/>
</dbReference>
<gene>
    <name evidence="3" type="ORF">INT44_007128</name>
</gene>
<feature type="transmembrane region" description="Helical" evidence="2">
    <location>
        <begin position="252"/>
        <end position="273"/>
    </location>
</feature>
<keyword evidence="4" id="KW-1185">Reference proteome</keyword>
<protein>
    <submittedName>
        <fullName evidence="3">Uncharacterized protein</fullName>
    </submittedName>
</protein>
<proteinExistence type="predicted"/>
<name>A0A8H7PGH8_9FUNG</name>
<evidence type="ECO:0000313" key="4">
    <source>
        <dbReference type="Proteomes" id="UP000612746"/>
    </source>
</evidence>
<dbReference type="Proteomes" id="UP000612746">
    <property type="component" value="Unassembled WGS sequence"/>
</dbReference>
<feature type="transmembrane region" description="Helical" evidence="2">
    <location>
        <begin position="63"/>
        <end position="81"/>
    </location>
</feature>
<feature type="region of interest" description="Disordered" evidence="1">
    <location>
        <begin position="26"/>
        <end position="46"/>
    </location>
</feature>
<evidence type="ECO:0000313" key="3">
    <source>
        <dbReference type="EMBL" id="KAG2173537.1"/>
    </source>
</evidence>
<feature type="transmembrane region" description="Helical" evidence="2">
    <location>
        <begin position="217"/>
        <end position="240"/>
    </location>
</feature>
<sequence length="297" mass="33848">MFGEDKRKRGAIALDAYSDTEALLESSTTLDDDDIESQSRPTSIEVDQSVTEGDVRKKMKKSLLFFLFKMVVDIAAPLIIYHNLKHYVPVLVAIMMSSTPPLILVIVIFIYKRKIDIMGCICIFGFAFSSIVAISTGDVRLVMLRESSIGCIIGLCFLFTLLPIKTKRFSNRPLQMVFYAQFLEGLPAVSWKDELGHQYTLSRADWQYTYVPYVRAYCFYTTLLWGVVLEIEFAIKVMMIQSTLTIDQVVNYGSIVMTSMTIVVIILTVLVSLPMRRKSREAYRIWQTQLYHPAPPA</sequence>
<reference evidence="3" key="1">
    <citation type="submission" date="2020-12" db="EMBL/GenBank/DDBJ databases">
        <title>Metabolic potential, ecology and presence of endohyphal bacteria is reflected in genomic diversity of Mucoromycotina.</title>
        <authorList>
            <person name="Muszewska A."/>
            <person name="Okrasinska A."/>
            <person name="Steczkiewicz K."/>
            <person name="Drgas O."/>
            <person name="Orlowska M."/>
            <person name="Perlinska-Lenart U."/>
            <person name="Aleksandrzak-Piekarczyk T."/>
            <person name="Szatraj K."/>
            <person name="Zielenkiewicz U."/>
            <person name="Pilsyk S."/>
            <person name="Malc E."/>
            <person name="Mieczkowski P."/>
            <person name="Kruszewska J.S."/>
            <person name="Biernat P."/>
            <person name="Pawlowska J."/>
        </authorList>
    </citation>
    <scope>NUCLEOTIDE SEQUENCE</scope>
    <source>
        <strain evidence="3">WA0000051536</strain>
    </source>
</reference>
<organism evidence="3 4">
    <name type="scientific">Umbelopsis vinacea</name>
    <dbReference type="NCBI Taxonomy" id="44442"/>
    <lineage>
        <taxon>Eukaryota</taxon>
        <taxon>Fungi</taxon>
        <taxon>Fungi incertae sedis</taxon>
        <taxon>Mucoromycota</taxon>
        <taxon>Mucoromycotina</taxon>
        <taxon>Umbelopsidomycetes</taxon>
        <taxon>Umbelopsidales</taxon>
        <taxon>Umbelopsidaceae</taxon>
        <taxon>Umbelopsis</taxon>
    </lineage>
</organism>
<feature type="transmembrane region" description="Helical" evidence="2">
    <location>
        <begin position="117"/>
        <end position="135"/>
    </location>
</feature>